<dbReference type="PANTHER" id="PTHR26392">
    <property type="entry name" value="MITOGEN-ACTIVATED PROTEIN KINASE KINASE KINASE 7-RELATED"/>
    <property type="match status" value="1"/>
</dbReference>
<evidence type="ECO:0000313" key="2">
    <source>
        <dbReference type="EMBL" id="CAH3130377.1"/>
    </source>
</evidence>
<feature type="domain" description="Dynamin N-terminal" evidence="1">
    <location>
        <begin position="126"/>
        <end position="273"/>
    </location>
</feature>
<proteinExistence type="predicted"/>
<dbReference type="Proteomes" id="UP001159405">
    <property type="component" value="Unassembled WGS sequence"/>
</dbReference>
<comment type="caution">
    <text evidence="2">The sequence shown here is derived from an EMBL/GenBank/DDBJ whole genome shotgun (WGS) entry which is preliminary data.</text>
</comment>
<dbReference type="InterPro" id="IPR045063">
    <property type="entry name" value="Dynamin_N"/>
</dbReference>
<sequence>MASGKAKSIDEMTMKELLETMEALGVADEEVETRSDARSRIRTVLEKAEKTTLNWSPGEAFSVLSEAKEEDARKRRHLLDFYTEAVAFVGRMDEQMITLLQKHTDHVKENIEMRIKQLKKTEYFLLVAGETSSGKSSLINLILGEEILPYSLLSTTSTICELKFGEERRLVVHFKDKDPETGLQTKKILLEQPTGSSDQSFLDQISPYIHVKTDREKGSIVKKIELFWPHNVLEAGLVIIDSPGVGESEEMDDMVIQYLPEAFAFMYVINSSNAGGIQKDRVSILISFARLCACVKYRSW</sequence>
<evidence type="ECO:0000259" key="1">
    <source>
        <dbReference type="Pfam" id="PF00350"/>
    </source>
</evidence>
<dbReference type="Gene3D" id="3.40.50.300">
    <property type="entry name" value="P-loop containing nucleotide triphosphate hydrolases"/>
    <property type="match status" value="1"/>
</dbReference>
<dbReference type="PANTHER" id="PTHR26392:SF92">
    <property type="entry name" value="PROTEIN KINASE DOMAIN-CONTAINING PROTEIN"/>
    <property type="match status" value="1"/>
</dbReference>
<dbReference type="SUPFAM" id="SSF52540">
    <property type="entry name" value="P-loop containing nucleoside triphosphate hydrolases"/>
    <property type="match status" value="1"/>
</dbReference>
<keyword evidence="3" id="KW-1185">Reference proteome</keyword>
<accession>A0ABN8P243</accession>
<name>A0ABN8P243_9CNID</name>
<reference evidence="2 3" key="1">
    <citation type="submission" date="2022-05" db="EMBL/GenBank/DDBJ databases">
        <authorList>
            <consortium name="Genoscope - CEA"/>
            <person name="William W."/>
        </authorList>
    </citation>
    <scope>NUCLEOTIDE SEQUENCE [LARGE SCALE GENOMIC DNA]</scope>
</reference>
<dbReference type="InterPro" id="IPR027417">
    <property type="entry name" value="P-loop_NTPase"/>
</dbReference>
<organism evidence="2 3">
    <name type="scientific">Porites lobata</name>
    <dbReference type="NCBI Taxonomy" id="104759"/>
    <lineage>
        <taxon>Eukaryota</taxon>
        <taxon>Metazoa</taxon>
        <taxon>Cnidaria</taxon>
        <taxon>Anthozoa</taxon>
        <taxon>Hexacorallia</taxon>
        <taxon>Scleractinia</taxon>
        <taxon>Fungiina</taxon>
        <taxon>Poritidae</taxon>
        <taxon>Porites</taxon>
    </lineage>
</organism>
<protein>
    <recommendedName>
        <fullName evidence="1">Dynamin N-terminal domain-containing protein</fullName>
    </recommendedName>
</protein>
<dbReference type="Pfam" id="PF00350">
    <property type="entry name" value="Dynamin_N"/>
    <property type="match status" value="1"/>
</dbReference>
<dbReference type="EMBL" id="CALNXK010000048">
    <property type="protein sequence ID" value="CAH3130377.1"/>
    <property type="molecule type" value="Genomic_DNA"/>
</dbReference>
<evidence type="ECO:0000313" key="3">
    <source>
        <dbReference type="Proteomes" id="UP001159405"/>
    </source>
</evidence>
<gene>
    <name evidence="2" type="ORF">PLOB_00034634</name>
</gene>